<dbReference type="OrthoDB" id="10640410at2759"/>
<name>N1PY13_DOTSN</name>
<reference evidence="1 2" key="2">
    <citation type="journal article" date="2012" name="PLoS Pathog.">
        <title>Diverse lifestyles and strategies of plant pathogenesis encoded in the genomes of eighteen Dothideomycetes fungi.</title>
        <authorList>
            <person name="Ohm R.A."/>
            <person name="Feau N."/>
            <person name="Henrissat B."/>
            <person name="Schoch C.L."/>
            <person name="Horwitz B.A."/>
            <person name="Barry K.W."/>
            <person name="Condon B.J."/>
            <person name="Copeland A.C."/>
            <person name="Dhillon B."/>
            <person name="Glaser F."/>
            <person name="Hesse C.N."/>
            <person name="Kosti I."/>
            <person name="LaButti K."/>
            <person name="Lindquist E.A."/>
            <person name="Lucas S."/>
            <person name="Salamov A.A."/>
            <person name="Bradshaw R.E."/>
            <person name="Ciuffetti L."/>
            <person name="Hamelin R.C."/>
            <person name="Kema G.H.J."/>
            <person name="Lawrence C."/>
            <person name="Scott J.A."/>
            <person name="Spatafora J.W."/>
            <person name="Turgeon B.G."/>
            <person name="de Wit P.J.G.M."/>
            <person name="Zhong S."/>
            <person name="Goodwin S.B."/>
            <person name="Grigoriev I.V."/>
        </authorList>
    </citation>
    <scope>NUCLEOTIDE SEQUENCE [LARGE SCALE GENOMIC DNA]</scope>
    <source>
        <strain evidence="2">NZE10 / CBS 128990</strain>
    </source>
</reference>
<dbReference type="HOGENOM" id="CLU_721642_0_0_1"/>
<gene>
    <name evidence="1" type="ORF">DOTSEDRAFT_29790</name>
</gene>
<protein>
    <submittedName>
        <fullName evidence="1">Uncharacterized protein</fullName>
    </submittedName>
</protein>
<reference evidence="2" key="1">
    <citation type="journal article" date="2012" name="PLoS Genet.">
        <title>The genomes of the fungal plant pathogens Cladosporium fulvum and Dothistroma septosporum reveal adaptation to different hosts and lifestyles but also signatures of common ancestry.</title>
        <authorList>
            <person name="de Wit P.J.G.M."/>
            <person name="van der Burgt A."/>
            <person name="Oekmen B."/>
            <person name="Stergiopoulos I."/>
            <person name="Abd-Elsalam K.A."/>
            <person name="Aerts A.L."/>
            <person name="Bahkali A.H."/>
            <person name="Beenen H.G."/>
            <person name="Chettri P."/>
            <person name="Cox M.P."/>
            <person name="Datema E."/>
            <person name="de Vries R.P."/>
            <person name="Dhillon B."/>
            <person name="Ganley A.R."/>
            <person name="Griffiths S.A."/>
            <person name="Guo Y."/>
            <person name="Hamelin R.C."/>
            <person name="Henrissat B."/>
            <person name="Kabir M.S."/>
            <person name="Jashni M.K."/>
            <person name="Kema G."/>
            <person name="Klaubauf S."/>
            <person name="Lapidus A."/>
            <person name="Levasseur A."/>
            <person name="Lindquist E."/>
            <person name="Mehrabi R."/>
            <person name="Ohm R.A."/>
            <person name="Owen T.J."/>
            <person name="Salamov A."/>
            <person name="Schwelm A."/>
            <person name="Schijlen E."/>
            <person name="Sun H."/>
            <person name="van den Burg H.A."/>
            <person name="van Ham R.C.H.J."/>
            <person name="Zhang S."/>
            <person name="Goodwin S.B."/>
            <person name="Grigoriev I.V."/>
            <person name="Collemare J."/>
            <person name="Bradshaw R.E."/>
        </authorList>
    </citation>
    <scope>NUCLEOTIDE SEQUENCE [LARGE SCALE GENOMIC DNA]</scope>
    <source>
        <strain evidence="2">NZE10 / CBS 128990</strain>
    </source>
</reference>
<dbReference type="EMBL" id="KB446535">
    <property type="protein sequence ID" value="EME48322.1"/>
    <property type="molecule type" value="Genomic_DNA"/>
</dbReference>
<sequence length="383" mass="43054">MSPVANSWTLDLSVAKASWTLTTSKFEDACATCAKAPAIAVYMEIAPGTKTEKIQRKSYRHCETRVESMCWSRAASGAHRMVKKAMIRSTSTVPTSSPYHLPNCANFTTLHHPAIGVPSSKTVLDHISNDIATTYLQVSLLGVPGELRNSTLMTTVYELVVADITDIHISPRTEVPFLLRSSRRTVRNVSEWYTVGKVVDCTATLRHEFVSILQSPSTRPLRIEAAIQNYDFQHLLGRLGNYGAKHTAIYKHDRQPNCAIHIQLRRDYEWHTEQDYLQSIKTFFAPRDVLEDALHNTGSRSLQDWLDKSGIADLIFEQEKANTTFLAGFATYDPNRGVRVERMMSGTRGVAHDSGEWEELVLQDVLRASKDSVRVGRRAWMGN</sequence>
<organism evidence="1 2">
    <name type="scientific">Dothistroma septosporum (strain NZE10 / CBS 128990)</name>
    <name type="common">Red band needle blight fungus</name>
    <name type="synonym">Mycosphaerella pini</name>
    <dbReference type="NCBI Taxonomy" id="675120"/>
    <lineage>
        <taxon>Eukaryota</taxon>
        <taxon>Fungi</taxon>
        <taxon>Dikarya</taxon>
        <taxon>Ascomycota</taxon>
        <taxon>Pezizomycotina</taxon>
        <taxon>Dothideomycetes</taxon>
        <taxon>Dothideomycetidae</taxon>
        <taxon>Mycosphaerellales</taxon>
        <taxon>Mycosphaerellaceae</taxon>
        <taxon>Dothistroma</taxon>
    </lineage>
</organism>
<dbReference type="OMA" id="EAMHISM"/>
<evidence type="ECO:0000313" key="1">
    <source>
        <dbReference type="EMBL" id="EME48322.1"/>
    </source>
</evidence>
<accession>N1PY13</accession>
<proteinExistence type="predicted"/>
<dbReference type="AlphaFoldDB" id="N1PY13"/>
<keyword evidence="2" id="KW-1185">Reference proteome</keyword>
<dbReference type="Proteomes" id="UP000016933">
    <property type="component" value="Unassembled WGS sequence"/>
</dbReference>
<evidence type="ECO:0000313" key="2">
    <source>
        <dbReference type="Proteomes" id="UP000016933"/>
    </source>
</evidence>